<keyword evidence="4 6" id="KW-1133">Transmembrane helix</keyword>
<evidence type="ECO:0000256" key="4">
    <source>
        <dbReference type="ARBA" id="ARBA00022989"/>
    </source>
</evidence>
<feature type="transmembrane region" description="Helical" evidence="6">
    <location>
        <begin position="210"/>
        <end position="230"/>
    </location>
</feature>
<keyword evidence="8" id="KW-1185">Reference proteome</keyword>
<keyword evidence="3 6" id="KW-0812">Transmembrane</keyword>
<evidence type="ECO:0000256" key="3">
    <source>
        <dbReference type="ARBA" id="ARBA00022692"/>
    </source>
</evidence>
<evidence type="ECO:0000256" key="1">
    <source>
        <dbReference type="ARBA" id="ARBA00004141"/>
    </source>
</evidence>
<gene>
    <name evidence="7" type="ORF">COO91_00507</name>
</gene>
<feature type="transmembrane region" description="Helical" evidence="6">
    <location>
        <begin position="80"/>
        <end position="98"/>
    </location>
</feature>
<evidence type="ECO:0000256" key="6">
    <source>
        <dbReference type="SAM" id="Phobius"/>
    </source>
</evidence>
<dbReference type="PANTHER" id="PTHR30028:SF0">
    <property type="entry name" value="PROTEIN ALUMINUM SENSITIVE 3"/>
    <property type="match status" value="1"/>
</dbReference>
<comment type="subcellular location">
    <subcellularLocation>
        <location evidence="1">Membrane</location>
        <topology evidence="1">Multi-pass membrane protein</topology>
    </subcellularLocation>
</comment>
<proteinExistence type="inferred from homology"/>
<dbReference type="Proteomes" id="UP000232003">
    <property type="component" value="Chromosome"/>
</dbReference>
<dbReference type="KEGG" id="nfl:COO91_00507"/>
<keyword evidence="5 6" id="KW-0472">Membrane</keyword>
<feature type="transmembrane region" description="Helical" evidence="6">
    <location>
        <begin position="110"/>
        <end position="132"/>
    </location>
</feature>
<dbReference type="Pfam" id="PF03649">
    <property type="entry name" value="UPF0014"/>
    <property type="match status" value="1"/>
</dbReference>
<dbReference type="AlphaFoldDB" id="A0A2K8SGW2"/>
<feature type="transmembrane region" description="Helical" evidence="6">
    <location>
        <begin position="51"/>
        <end position="74"/>
    </location>
</feature>
<organism evidence="7 8">
    <name type="scientific">Nostoc flagelliforme CCNUN1</name>
    <dbReference type="NCBI Taxonomy" id="2038116"/>
    <lineage>
        <taxon>Bacteria</taxon>
        <taxon>Bacillati</taxon>
        <taxon>Cyanobacteriota</taxon>
        <taxon>Cyanophyceae</taxon>
        <taxon>Nostocales</taxon>
        <taxon>Nostocaceae</taxon>
        <taxon>Nostoc</taxon>
    </lineage>
</organism>
<feature type="transmembrane region" description="Helical" evidence="6">
    <location>
        <begin position="236"/>
        <end position="257"/>
    </location>
</feature>
<sequence length="274" mass="29680">MGCFEKEIPGDGDREPMQELIKLDFVDLAIAVGLMAIGIGLSAWEKLGLELNLALATGRTILQLLVLGYILDFILALDNAWAVLAILTIMLTITAIVARNRISQKIPYVLPLVWGAILISTALTVLYTNFLIIQPDRWYEPQYIIPLAGIVLGNATNAAAIAGERLVSTINSSHLEIETHLSLGATPQQAVSQYRKDAIRAGLIPTLNQMILIGMAAIPGITTGQLLAAVKPLDAVSYEILIMFMVAFANLLTTVLVTKGLCRQFFNSAAQLVR</sequence>
<dbReference type="PANTHER" id="PTHR30028">
    <property type="entry name" value="UPF0014 INNER MEMBRANE PROTEIN YBBM-RELATED"/>
    <property type="match status" value="1"/>
</dbReference>
<dbReference type="GO" id="GO:0005886">
    <property type="term" value="C:plasma membrane"/>
    <property type="evidence" value="ECO:0007669"/>
    <property type="project" value="TreeGrafter"/>
</dbReference>
<evidence type="ECO:0000256" key="2">
    <source>
        <dbReference type="ARBA" id="ARBA00005268"/>
    </source>
</evidence>
<name>A0A2K8SGW2_9NOSO</name>
<evidence type="ECO:0000313" key="7">
    <source>
        <dbReference type="EMBL" id="AUB34678.1"/>
    </source>
</evidence>
<evidence type="ECO:0000313" key="8">
    <source>
        <dbReference type="Proteomes" id="UP000232003"/>
    </source>
</evidence>
<protein>
    <submittedName>
        <fullName evidence="7">ABC.X2.P, putative ABC transport system permease protein</fullName>
    </submittedName>
</protein>
<accession>A0A2K8SGW2</accession>
<feature type="transmembrane region" description="Helical" evidence="6">
    <location>
        <begin position="144"/>
        <end position="163"/>
    </location>
</feature>
<comment type="similarity">
    <text evidence="2">Belongs to the UPF0014 family.</text>
</comment>
<dbReference type="EMBL" id="CP024785">
    <property type="protein sequence ID" value="AUB34678.1"/>
    <property type="molecule type" value="Genomic_DNA"/>
</dbReference>
<dbReference type="InterPro" id="IPR005226">
    <property type="entry name" value="UPF0014_fam"/>
</dbReference>
<feature type="transmembrane region" description="Helical" evidence="6">
    <location>
        <begin position="25"/>
        <end position="44"/>
    </location>
</feature>
<reference evidence="7 8" key="1">
    <citation type="submission" date="2017-11" db="EMBL/GenBank/DDBJ databases">
        <title>Complete genome of a free-living desiccation-tolerant cyanobacterium and its photosynthetic adaptation to extreme terrestrial habitat.</title>
        <authorList>
            <person name="Shang J."/>
        </authorList>
    </citation>
    <scope>NUCLEOTIDE SEQUENCE [LARGE SCALE GENOMIC DNA]</scope>
    <source>
        <strain evidence="7 8">CCNUN1</strain>
    </source>
</reference>
<evidence type="ECO:0000256" key="5">
    <source>
        <dbReference type="ARBA" id="ARBA00023136"/>
    </source>
</evidence>